<dbReference type="Pfam" id="PF00034">
    <property type="entry name" value="Cytochrom_C"/>
    <property type="match status" value="2"/>
</dbReference>
<keyword evidence="5 12" id="KW-0479">Metal-binding</keyword>
<feature type="domain" description="Cytochrome c" evidence="14">
    <location>
        <begin position="26"/>
        <end position="129"/>
    </location>
</feature>
<feature type="binding site" description="covalent" evidence="11">
    <location>
        <position position="40"/>
    </location>
    <ligand>
        <name>heme c</name>
        <dbReference type="ChEBI" id="CHEBI:61717"/>
        <label>1</label>
    </ligand>
</feature>
<evidence type="ECO:0000256" key="6">
    <source>
        <dbReference type="ARBA" id="ARBA00022729"/>
    </source>
</evidence>
<dbReference type="PANTHER" id="PTHR35008:SF8">
    <property type="entry name" value="ALCOHOL DEHYDROGENASE CYTOCHROME C SUBUNIT"/>
    <property type="match status" value="1"/>
</dbReference>
<dbReference type="GO" id="GO:0009055">
    <property type="term" value="F:electron transfer activity"/>
    <property type="evidence" value="ECO:0007669"/>
    <property type="project" value="InterPro"/>
</dbReference>
<reference evidence="15 16" key="1">
    <citation type="submission" date="2018-10" db="EMBL/GenBank/DDBJ databases">
        <title>Genome Sequencing of Pantoea dispersa DSM 32899.</title>
        <authorList>
            <person name="Nawrath M."/>
            <person name="Ottenheim C."/>
            <person name="Wilm A."/>
            <person name="Zimmermann W."/>
            <person name="Wu J.C."/>
        </authorList>
    </citation>
    <scope>NUCLEOTIDE SEQUENCE [LARGE SCALE GENOMIC DNA]</scope>
    <source>
        <strain evidence="15 16">DSM 32899</strain>
    </source>
</reference>
<keyword evidence="10" id="KW-0472">Membrane</keyword>
<feature type="domain" description="Cytochrome c" evidence="14">
    <location>
        <begin position="295"/>
        <end position="385"/>
    </location>
</feature>
<dbReference type="GO" id="GO:0016614">
    <property type="term" value="F:oxidoreductase activity, acting on CH-OH group of donors"/>
    <property type="evidence" value="ECO:0007669"/>
    <property type="project" value="InterPro"/>
</dbReference>
<feature type="binding site" description="covalent" evidence="11">
    <location>
        <position position="308"/>
    </location>
    <ligand>
        <name>heme c</name>
        <dbReference type="ChEBI" id="CHEBI:61717"/>
        <label>3</label>
    </ligand>
</feature>
<accession>A0A518XE89</accession>
<feature type="binding site" description="axial binding residue" evidence="12">
    <location>
        <position position="44"/>
    </location>
    <ligand>
        <name>heme c</name>
        <dbReference type="ChEBI" id="CHEBI:61717"/>
        <label>1</label>
    </ligand>
    <ligandPart>
        <name>Fe</name>
        <dbReference type="ChEBI" id="CHEBI:18248"/>
    </ligandPart>
</feature>
<dbReference type="EMBL" id="CP032702">
    <property type="protein sequence ID" value="QDY42533.1"/>
    <property type="molecule type" value="Genomic_DNA"/>
</dbReference>
<dbReference type="GO" id="GO:0005506">
    <property type="term" value="F:iron ion binding"/>
    <property type="evidence" value="ECO:0007669"/>
    <property type="project" value="InterPro"/>
</dbReference>
<evidence type="ECO:0000256" key="5">
    <source>
        <dbReference type="ARBA" id="ARBA00022723"/>
    </source>
</evidence>
<evidence type="ECO:0000256" key="8">
    <source>
        <dbReference type="ARBA" id="ARBA00022982"/>
    </source>
</evidence>
<evidence type="ECO:0000256" key="11">
    <source>
        <dbReference type="PIRSR" id="PIRSR000018-50"/>
    </source>
</evidence>
<comment type="cofactor">
    <cofactor evidence="11">
        <name>heme c</name>
        <dbReference type="ChEBI" id="CHEBI:61717"/>
    </cofactor>
    <text evidence="11">Binds 3 heme c groups covalently per subunit.</text>
</comment>
<feature type="domain" description="Cytochrome c" evidence="14">
    <location>
        <begin position="171"/>
        <end position="279"/>
    </location>
</feature>
<sequence length="405" mass="44059">MKISLAVSAVALLLSSFASQAQPDYDQYTRGRYIATLADCSACHTRDPQQPFAGGVRLQTPFGTLVGANITPDRETGIGTWSYDDFRRAMTEGIGHDGKRLYGAMPFTAYTKMPEKDLQDLWAWMQTLQPLYQPVETNQLPFPFNIRTSLMVWNWINFTRGEYQPDAKRSAQWNRGAYLVAGPGHCGTCHTPKNLLGGDKGGKALQGEVVEGWYAPDLTSDPHRGLGKWSQQDIVSYLRTGVNRYDIASGPMADAVRHSTRHWHDDDLQAVAVYLKSSGPAQVDKVPQPLAATDARMKLGAQIYGAKCSACHRPDGGGEKNIFPQLADNPLLNQSDAISLIRVVAAGSRGVDTDAHPTAPAMPAFAGTLDNAEIAAVVTFIRNSWGNAAAPVSADEVKQVKAKLE</sequence>
<feature type="binding site" description="axial binding residue" evidence="12">
    <location>
        <position position="312"/>
    </location>
    <ligand>
        <name>heme c</name>
        <dbReference type="ChEBI" id="CHEBI:61717"/>
        <label>3</label>
    </ligand>
    <ligandPart>
        <name>Fe</name>
        <dbReference type="ChEBI" id="CHEBI:18248"/>
    </ligandPart>
</feature>
<evidence type="ECO:0000256" key="9">
    <source>
        <dbReference type="ARBA" id="ARBA00023004"/>
    </source>
</evidence>
<feature type="binding site" description="covalent" evidence="11">
    <location>
        <position position="43"/>
    </location>
    <ligand>
        <name>heme c</name>
        <dbReference type="ChEBI" id="CHEBI:61717"/>
        <label>1</label>
    </ligand>
</feature>
<dbReference type="Proteomes" id="UP000319411">
    <property type="component" value="Chromosome"/>
</dbReference>
<evidence type="ECO:0000256" key="1">
    <source>
        <dbReference type="ARBA" id="ARBA00004236"/>
    </source>
</evidence>
<keyword evidence="6 13" id="KW-0732">Signal</keyword>
<dbReference type="GO" id="GO:0005886">
    <property type="term" value="C:plasma membrane"/>
    <property type="evidence" value="ECO:0007669"/>
    <property type="project" value="UniProtKB-SubCell"/>
</dbReference>
<keyword evidence="4 11" id="KW-0349">Heme</keyword>
<evidence type="ECO:0000259" key="14">
    <source>
        <dbReference type="PROSITE" id="PS51007"/>
    </source>
</evidence>
<feature type="signal peptide" evidence="13">
    <location>
        <begin position="1"/>
        <end position="21"/>
    </location>
</feature>
<dbReference type="KEGG" id="pdis:D8B20_11785"/>
<dbReference type="PIRSF" id="PIRSF000018">
    <property type="entry name" value="Mb_ADH_cyt_c"/>
    <property type="match status" value="1"/>
</dbReference>
<evidence type="ECO:0000256" key="7">
    <source>
        <dbReference type="ARBA" id="ARBA00022737"/>
    </source>
</evidence>
<organism evidence="15 16">
    <name type="scientific">Candidatus Pantoea soli</name>
    <dbReference type="NCBI Taxonomy" id="3098669"/>
    <lineage>
        <taxon>Bacteria</taxon>
        <taxon>Pseudomonadati</taxon>
        <taxon>Pseudomonadota</taxon>
        <taxon>Gammaproteobacteria</taxon>
        <taxon>Enterobacterales</taxon>
        <taxon>Erwiniaceae</taxon>
        <taxon>Pantoea</taxon>
    </lineage>
</organism>
<evidence type="ECO:0000256" key="3">
    <source>
        <dbReference type="ARBA" id="ARBA00022475"/>
    </source>
</evidence>
<feature type="binding site" description="axial binding residue" evidence="12">
    <location>
        <position position="190"/>
    </location>
    <ligand>
        <name>heme c</name>
        <dbReference type="ChEBI" id="CHEBI:61717"/>
        <label>2</label>
    </ligand>
    <ligandPart>
        <name>Fe</name>
        <dbReference type="ChEBI" id="CHEBI:18248"/>
    </ligandPart>
</feature>
<keyword evidence="2" id="KW-0813">Transport</keyword>
<feature type="chain" id="PRO_5021839380" evidence="13">
    <location>
        <begin position="22"/>
        <end position="405"/>
    </location>
</feature>
<dbReference type="Gene3D" id="1.10.760.10">
    <property type="entry name" value="Cytochrome c-like domain"/>
    <property type="match status" value="3"/>
</dbReference>
<proteinExistence type="predicted"/>
<dbReference type="OrthoDB" id="9811281at2"/>
<feature type="binding site" description="covalent" evidence="11">
    <location>
        <position position="186"/>
    </location>
    <ligand>
        <name>heme c</name>
        <dbReference type="ChEBI" id="CHEBI:61717"/>
        <label>2</label>
    </ligand>
</feature>
<keyword evidence="9 12" id="KW-0408">Iron</keyword>
<comment type="subcellular location">
    <subcellularLocation>
        <location evidence="1">Cell membrane</location>
    </subcellularLocation>
</comment>
<evidence type="ECO:0000256" key="10">
    <source>
        <dbReference type="ARBA" id="ARBA00023136"/>
    </source>
</evidence>
<dbReference type="SUPFAM" id="SSF46626">
    <property type="entry name" value="Cytochrome c"/>
    <property type="match status" value="3"/>
</dbReference>
<dbReference type="InterPro" id="IPR036909">
    <property type="entry name" value="Cyt_c-like_dom_sf"/>
</dbReference>
<dbReference type="InterPro" id="IPR051459">
    <property type="entry name" value="Cytochrome_c-type_DH"/>
</dbReference>
<dbReference type="InterPro" id="IPR009056">
    <property type="entry name" value="Cyt_c-like_dom"/>
</dbReference>
<evidence type="ECO:0000256" key="2">
    <source>
        <dbReference type="ARBA" id="ARBA00022448"/>
    </source>
</evidence>
<dbReference type="PANTHER" id="PTHR35008">
    <property type="entry name" value="BLL4482 PROTEIN-RELATED"/>
    <property type="match status" value="1"/>
</dbReference>
<evidence type="ECO:0000313" key="16">
    <source>
        <dbReference type="Proteomes" id="UP000319411"/>
    </source>
</evidence>
<dbReference type="GO" id="GO:0020037">
    <property type="term" value="F:heme binding"/>
    <property type="evidence" value="ECO:0007669"/>
    <property type="project" value="InterPro"/>
</dbReference>
<dbReference type="InterPro" id="IPR014353">
    <property type="entry name" value="Membr-bd_ADH_cyt_c"/>
</dbReference>
<gene>
    <name evidence="15" type="ORF">D8B20_11785</name>
</gene>
<dbReference type="AlphaFoldDB" id="A0A518XE89"/>
<evidence type="ECO:0000256" key="13">
    <source>
        <dbReference type="SAM" id="SignalP"/>
    </source>
</evidence>
<keyword evidence="3" id="KW-1003">Cell membrane</keyword>
<name>A0A518XE89_9GAMM</name>
<evidence type="ECO:0000256" key="4">
    <source>
        <dbReference type="ARBA" id="ARBA00022617"/>
    </source>
</evidence>
<dbReference type="RefSeq" id="WP_145889051.1">
    <property type="nucleotide sequence ID" value="NZ_CP032702.1"/>
</dbReference>
<evidence type="ECO:0000313" key="15">
    <source>
        <dbReference type="EMBL" id="QDY42533.1"/>
    </source>
</evidence>
<dbReference type="InterPro" id="IPR008168">
    <property type="entry name" value="Cyt_C_IC"/>
</dbReference>
<keyword evidence="7" id="KW-0677">Repeat</keyword>
<keyword evidence="16" id="KW-1185">Reference proteome</keyword>
<protein>
    <submittedName>
        <fullName evidence="15">Cytochrome c</fullName>
    </submittedName>
</protein>
<keyword evidence="8" id="KW-0249">Electron transport</keyword>
<dbReference type="PRINTS" id="PR00605">
    <property type="entry name" value="CYTCHROMECIC"/>
</dbReference>
<feature type="binding site" description="covalent" evidence="11">
    <location>
        <position position="189"/>
    </location>
    <ligand>
        <name>heme c</name>
        <dbReference type="ChEBI" id="CHEBI:61717"/>
        <label>2</label>
    </ligand>
</feature>
<feature type="binding site" description="covalent" evidence="11">
    <location>
        <position position="311"/>
    </location>
    <ligand>
        <name>heme c</name>
        <dbReference type="ChEBI" id="CHEBI:61717"/>
        <label>3</label>
    </ligand>
</feature>
<evidence type="ECO:0000256" key="12">
    <source>
        <dbReference type="PIRSR" id="PIRSR000018-51"/>
    </source>
</evidence>
<dbReference type="PROSITE" id="PS51007">
    <property type="entry name" value="CYTC"/>
    <property type="match status" value="3"/>
</dbReference>